<proteinExistence type="predicted"/>
<protein>
    <submittedName>
        <fullName evidence="1">Uncharacterized protein</fullName>
    </submittedName>
</protein>
<organism evidence="1 2">
    <name type="scientific">Ophiocordyceps sinensis</name>
    <dbReference type="NCBI Taxonomy" id="72228"/>
    <lineage>
        <taxon>Eukaryota</taxon>
        <taxon>Fungi</taxon>
        <taxon>Dikarya</taxon>
        <taxon>Ascomycota</taxon>
        <taxon>Pezizomycotina</taxon>
        <taxon>Sordariomycetes</taxon>
        <taxon>Hypocreomycetidae</taxon>
        <taxon>Hypocreales</taxon>
        <taxon>Ophiocordycipitaceae</taxon>
        <taxon>Ophiocordyceps</taxon>
    </lineage>
</organism>
<keyword evidence="2" id="KW-1185">Reference proteome</keyword>
<evidence type="ECO:0000313" key="1">
    <source>
        <dbReference type="EMBL" id="KAF4507929.1"/>
    </source>
</evidence>
<name>A0A8H4LYK6_9HYPO</name>
<evidence type="ECO:0000313" key="2">
    <source>
        <dbReference type="Proteomes" id="UP000557566"/>
    </source>
</evidence>
<dbReference type="Proteomes" id="UP000557566">
    <property type="component" value="Unassembled WGS sequence"/>
</dbReference>
<accession>A0A8H4LYK6</accession>
<dbReference type="AlphaFoldDB" id="A0A8H4LYK6"/>
<sequence>MDHPKRQSTVDMGLGASQRVCNGCFHGRAAGLLRLGLAPLGLGLLQLLDEGLGGLVPVHQPADDGPDDVGVLQQQDGVEKPVLVFLALPQPPDLGAQVVLGLMGVSVSRRVWLARARSVALRAPSAKAIARVVQSSHP</sequence>
<comment type="caution">
    <text evidence="1">The sequence shown here is derived from an EMBL/GenBank/DDBJ whole genome shotgun (WGS) entry which is preliminary data.</text>
</comment>
<dbReference type="EMBL" id="JAAVMX010000005">
    <property type="protein sequence ID" value="KAF4507929.1"/>
    <property type="molecule type" value="Genomic_DNA"/>
</dbReference>
<reference evidence="1 2" key="1">
    <citation type="journal article" date="2020" name="Genome Biol. Evol.">
        <title>A new high-quality draft genome assembly of the Chinese cordyceps Ophiocordyceps sinensis.</title>
        <authorList>
            <person name="Shu R."/>
            <person name="Zhang J."/>
            <person name="Meng Q."/>
            <person name="Zhang H."/>
            <person name="Zhou G."/>
            <person name="Li M."/>
            <person name="Wu P."/>
            <person name="Zhao Y."/>
            <person name="Chen C."/>
            <person name="Qin Q."/>
        </authorList>
    </citation>
    <scope>NUCLEOTIDE SEQUENCE [LARGE SCALE GENOMIC DNA]</scope>
    <source>
        <strain evidence="1 2">IOZ07</strain>
    </source>
</reference>
<gene>
    <name evidence="1" type="ORF">G6O67_004375</name>
</gene>